<dbReference type="CDD" id="cd00090">
    <property type="entry name" value="HTH_ARSR"/>
    <property type="match status" value="1"/>
</dbReference>
<gene>
    <name evidence="7" type="ORF">L1994_05360</name>
</gene>
<dbReference type="RefSeq" id="WP_278100652.1">
    <property type="nucleotide sequence ID" value="NZ_CP091092.1"/>
</dbReference>
<dbReference type="GeneID" id="79949804"/>
<dbReference type="GO" id="GO:0003677">
    <property type="term" value="F:DNA binding"/>
    <property type="evidence" value="ECO:0007669"/>
    <property type="project" value="UniProtKB-KW"/>
</dbReference>
<dbReference type="AlphaFoldDB" id="A0AAF0JN57"/>
<dbReference type="Pfam" id="PF12840">
    <property type="entry name" value="HTH_20"/>
    <property type="match status" value="1"/>
</dbReference>
<keyword evidence="5" id="KW-1133">Transmembrane helix</keyword>
<organism evidence="7 8">
    <name type="scientific">Methanomicrobium antiquum</name>
    <dbReference type="NCBI Taxonomy" id="487686"/>
    <lineage>
        <taxon>Archaea</taxon>
        <taxon>Methanobacteriati</taxon>
        <taxon>Methanobacteriota</taxon>
        <taxon>Stenosarchaea group</taxon>
        <taxon>Methanomicrobia</taxon>
        <taxon>Methanomicrobiales</taxon>
        <taxon>Methanomicrobiaceae</taxon>
        <taxon>Methanomicrobium</taxon>
    </lineage>
</organism>
<protein>
    <submittedName>
        <fullName evidence="7">Winged helix-turn-helix domain-containing protein</fullName>
    </submittedName>
</protein>
<keyword evidence="8" id="KW-1185">Reference proteome</keyword>
<keyword evidence="2" id="KW-0238">DNA-binding</keyword>
<reference evidence="7" key="1">
    <citation type="submission" date="2022-01" db="EMBL/GenBank/DDBJ databases">
        <title>Complete genome of Methanomicrobium antiquum DSM 21220.</title>
        <authorList>
            <person name="Chen S.-C."/>
            <person name="You Y.-T."/>
            <person name="Zhou Y.-Z."/>
            <person name="Lai M.-C."/>
        </authorList>
    </citation>
    <scope>NUCLEOTIDE SEQUENCE</scope>
    <source>
        <strain evidence="7">DSM 21220</strain>
    </source>
</reference>
<evidence type="ECO:0000256" key="2">
    <source>
        <dbReference type="ARBA" id="ARBA00023125"/>
    </source>
</evidence>
<dbReference type="PANTHER" id="PTHR43132">
    <property type="entry name" value="ARSENICAL RESISTANCE OPERON REPRESSOR ARSR-RELATED"/>
    <property type="match status" value="1"/>
</dbReference>
<keyword evidence="5" id="KW-0472">Membrane</keyword>
<dbReference type="SMART" id="SM00418">
    <property type="entry name" value="HTH_ARSR"/>
    <property type="match status" value="1"/>
</dbReference>
<dbReference type="SUPFAM" id="SSF46785">
    <property type="entry name" value="Winged helix' DNA-binding domain"/>
    <property type="match status" value="1"/>
</dbReference>
<dbReference type="InterPro" id="IPR036388">
    <property type="entry name" value="WH-like_DNA-bd_sf"/>
</dbReference>
<evidence type="ECO:0000313" key="8">
    <source>
        <dbReference type="Proteomes" id="UP001218895"/>
    </source>
</evidence>
<dbReference type="Proteomes" id="UP001218895">
    <property type="component" value="Chromosome"/>
</dbReference>
<dbReference type="Gene3D" id="1.10.10.10">
    <property type="entry name" value="Winged helix-like DNA-binding domain superfamily/Winged helix DNA-binding domain"/>
    <property type="match status" value="1"/>
</dbReference>
<feature type="domain" description="HTH arsR-type" evidence="6">
    <location>
        <begin position="17"/>
        <end position="90"/>
    </location>
</feature>
<keyword evidence="3" id="KW-0804">Transcription</keyword>
<evidence type="ECO:0000256" key="4">
    <source>
        <dbReference type="SAM" id="MobiDB-lite"/>
    </source>
</evidence>
<proteinExistence type="predicted"/>
<name>A0AAF0JN57_9EURY</name>
<dbReference type="InterPro" id="IPR036390">
    <property type="entry name" value="WH_DNA-bd_sf"/>
</dbReference>
<dbReference type="PANTHER" id="PTHR43132:SF2">
    <property type="entry name" value="ARSENICAL RESISTANCE OPERON REPRESSOR ARSR-RELATED"/>
    <property type="match status" value="1"/>
</dbReference>
<accession>A0AAF0JN57</accession>
<dbReference type="KEGG" id="manq:L1994_05360"/>
<dbReference type="InterPro" id="IPR001845">
    <property type="entry name" value="HTH_ArsR_DNA-bd_dom"/>
</dbReference>
<evidence type="ECO:0000256" key="1">
    <source>
        <dbReference type="ARBA" id="ARBA00023015"/>
    </source>
</evidence>
<evidence type="ECO:0000259" key="6">
    <source>
        <dbReference type="SMART" id="SM00418"/>
    </source>
</evidence>
<dbReference type="GO" id="GO:0003700">
    <property type="term" value="F:DNA-binding transcription factor activity"/>
    <property type="evidence" value="ECO:0007669"/>
    <property type="project" value="InterPro"/>
</dbReference>
<feature type="transmembrane region" description="Helical" evidence="5">
    <location>
        <begin position="111"/>
        <end position="133"/>
    </location>
</feature>
<evidence type="ECO:0000313" key="7">
    <source>
        <dbReference type="EMBL" id="WFN37812.1"/>
    </source>
</evidence>
<sequence>MTDSVVLLEPGDDRAKKIGKAMASQTANDILSNLKKGNQTLSEIAENLNQPLTTIKYHIENLLDAGLIEVKKIKYSEKGREVKVYGVCEQIVIVSAGNNDIRQVLMKYASVFSFFILSVIALGIITSTIFSGIGGLGNTQAQSAGISPSGDFVSADYISESELYSEAVYDNTTDDSSVKGLTLRTLQPSEDALEDDENHTSANAKIYDPEPQSKPLLTKDLSGNFGSGIRYDTTLDEKKPEYVMHIAVLSFFAGGCVIIVLLMLYEALIWRKEKKYWKIIEEKENTENDNEKD</sequence>
<evidence type="ECO:0000256" key="3">
    <source>
        <dbReference type="ARBA" id="ARBA00023163"/>
    </source>
</evidence>
<evidence type="ECO:0000256" key="5">
    <source>
        <dbReference type="SAM" id="Phobius"/>
    </source>
</evidence>
<keyword evidence="1" id="KW-0805">Transcription regulation</keyword>
<keyword evidence="5" id="KW-0812">Transmembrane</keyword>
<feature type="transmembrane region" description="Helical" evidence="5">
    <location>
        <begin position="242"/>
        <end position="265"/>
    </location>
</feature>
<feature type="region of interest" description="Disordered" evidence="4">
    <location>
        <begin position="189"/>
        <end position="215"/>
    </location>
</feature>
<dbReference type="InterPro" id="IPR011991">
    <property type="entry name" value="ArsR-like_HTH"/>
</dbReference>
<dbReference type="InterPro" id="IPR051011">
    <property type="entry name" value="Metal_resp_trans_reg"/>
</dbReference>
<dbReference type="EMBL" id="CP091092">
    <property type="protein sequence ID" value="WFN37812.1"/>
    <property type="molecule type" value="Genomic_DNA"/>
</dbReference>